<dbReference type="EMBL" id="SJPU01000002">
    <property type="protein sequence ID" value="TWU16259.1"/>
    <property type="molecule type" value="Genomic_DNA"/>
</dbReference>
<reference evidence="1 2" key="1">
    <citation type="journal article" date="2020" name="Antonie Van Leeuwenhoek">
        <title>Rhodopirellula heiligendammensis sp. nov., Rhodopirellula pilleata sp. nov., and Rhodopirellula solitaria sp. nov. isolated from natural or artificial marine surfaces in Northern Germany and California, USA, and emended description of the genus Rhodopirellula.</title>
        <authorList>
            <person name="Kallscheuer N."/>
            <person name="Wiegand S."/>
            <person name="Jogler M."/>
            <person name="Boedeker C."/>
            <person name="Peeters S.H."/>
            <person name="Rast P."/>
            <person name="Heuer A."/>
            <person name="Jetten M.S.M."/>
            <person name="Rohde M."/>
            <person name="Jogler C."/>
        </authorList>
    </citation>
    <scope>NUCLEOTIDE SEQUENCE [LARGE SCALE GENOMIC DNA]</scope>
    <source>
        <strain evidence="1 2">Poly21</strain>
    </source>
</reference>
<dbReference type="RefSeq" id="WP_146407950.1">
    <property type="nucleotide sequence ID" value="NZ_SJPU01000002.1"/>
</dbReference>
<accession>A0A5C6C058</accession>
<dbReference type="InterPro" id="IPR029063">
    <property type="entry name" value="SAM-dependent_MTases_sf"/>
</dbReference>
<dbReference type="CDD" id="cd02440">
    <property type="entry name" value="AdoMet_MTases"/>
    <property type="match status" value="1"/>
</dbReference>
<dbReference type="SUPFAM" id="SSF53335">
    <property type="entry name" value="S-adenosyl-L-methionine-dependent methyltransferases"/>
    <property type="match status" value="1"/>
</dbReference>
<dbReference type="OrthoDB" id="9765084at2"/>
<proteinExistence type="predicted"/>
<evidence type="ECO:0000313" key="2">
    <source>
        <dbReference type="Proteomes" id="UP000319908"/>
    </source>
</evidence>
<gene>
    <name evidence="1" type="ORF">Poly21_34640</name>
</gene>
<sequence length="460" mass="52598">MSTPTSTTQLDFSSIDWSPHSFEDPGGRLFWKDGRVFRALRGDSAAAFCRLEDAGLLEEMPKWNIVKTWRSDAQIEGYDLVVEHEALPPSPLVSEWSPRMLRDAALLFLEISTKLAAHGLQLQDSHGWNMMFAGAQVRYIDFSSIIPLSAGENWKPLNEFLNCFLHPLQLIHRQAADYAFFLLGRDNWVPVEATIPLLNSLQFEWMRKRRQREYAKLMAINEQGGPPAAIRLAEMLRNQIQKCPIPRPQTRWSHYAGSFPEPGTQPQPDWNEKQQSVAKILKSLDGGTLLDVGCNTGWYSVLAAQLDLSVVSMDTDRTCIDDLYRHAKQHDLAITPVVGSFFSPAIAHGPRFYDPLEKRFQADHTLMLALAHHLFFKQGYEVSSIVEIAAAVTRKTLVLEYVPGNDYWIEQWNVPHRQSDYAMDVWKRELNRFFPNIESYPSERSHESSDVQRTILVATR</sequence>
<comment type="caution">
    <text evidence="1">The sequence shown here is derived from an EMBL/GenBank/DDBJ whole genome shotgun (WGS) entry which is preliminary data.</text>
</comment>
<dbReference type="Proteomes" id="UP000319908">
    <property type="component" value="Unassembled WGS sequence"/>
</dbReference>
<dbReference type="Gene3D" id="3.40.50.150">
    <property type="entry name" value="Vaccinia Virus protein VP39"/>
    <property type="match status" value="1"/>
</dbReference>
<organism evidence="1 2">
    <name type="scientific">Allorhodopirellula heiligendammensis</name>
    <dbReference type="NCBI Taxonomy" id="2714739"/>
    <lineage>
        <taxon>Bacteria</taxon>
        <taxon>Pseudomonadati</taxon>
        <taxon>Planctomycetota</taxon>
        <taxon>Planctomycetia</taxon>
        <taxon>Pirellulales</taxon>
        <taxon>Pirellulaceae</taxon>
        <taxon>Allorhodopirellula</taxon>
    </lineage>
</organism>
<evidence type="ECO:0000313" key="1">
    <source>
        <dbReference type="EMBL" id="TWU16259.1"/>
    </source>
</evidence>
<keyword evidence="2" id="KW-1185">Reference proteome</keyword>
<protein>
    <submittedName>
        <fullName evidence="1">Uncharacterized protein</fullName>
    </submittedName>
</protein>
<name>A0A5C6C058_9BACT</name>
<dbReference type="AlphaFoldDB" id="A0A5C6C058"/>